<comment type="caution">
    <text evidence="1">The sequence shown here is derived from an EMBL/GenBank/DDBJ whole genome shotgun (WGS) entry which is preliminary data.</text>
</comment>
<dbReference type="EMBL" id="BMAO01017711">
    <property type="protein sequence ID" value="GFR17927.1"/>
    <property type="molecule type" value="Genomic_DNA"/>
</dbReference>
<evidence type="ECO:0000313" key="2">
    <source>
        <dbReference type="Proteomes" id="UP000887116"/>
    </source>
</evidence>
<gene>
    <name evidence="1" type="ORF">TNCT_385821</name>
</gene>
<name>A0A8X6H6J3_TRICU</name>
<dbReference type="Proteomes" id="UP000887116">
    <property type="component" value="Unassembled WGS sequence"/>
</dbReference>
<dbReference type="AlphaFoldDB" id="A0A8X6H6J3"/>
<keyword evidence="2" id="KW-1185">Reference proteome</keyword>
<evidence type="ECO:0000313" key="1">
    <source>
        <dbReference type="EMBL" id="GFR17927.1"/>
    </source>
</evidence>
<protein>
    <submittedName>
        <fullName evidence="1">Uncharacterized protein</fullName>
    </submittedName>
</protein>
<reference evidence="1" key="1">
    <citation type="submission" date="2020-07" db="EMBL/GenBank/DDBJ databases">
        <title>Multicomponent nature underlies the extraordinary mechanical properties of spider dragline silk.</title>
        <authorList>
            <person name="Kono N."/>
            <person name="Nakamura H."/>
            <person name="Mori M."/>
            <person name="Yoshida Y."/>
            <person name="Ohtoshi R."/>
            <person name="Malay A.D."/>
            <person name="Moran D.A.P."/>
            <person name="Tomita M."/>
            <person name="Numata K."/>
            <person name="Arakawa K."/>
        </authorList>
    </citation>
    <scope>NUCLEOTIDE SEQUENCE</scope>
</reference>
<organism evidence="1 2">
    <name type="scientific">Trichonephila clavata</name>
    <name type="common">Joro spider</name>
    <name type="synonym">Nephila clavata</name>
    <dbReference type="NCBI Taxonomy" id="2740835"/>
    <lineage>
        <taxon>Eukaryota</taxon>
        <taxon>Metazoa</taxon>
        <taxon>Ecdysozoa</taxon>
        <taxon>Arthropoda</taxon>
        <taxon>Chelicerata</taxon>
        <taxon>Arachnida</taxon>
        <taxon>Araneae</taxon>
        <taxon>Araneomorphae</taxon>
        <taxon>Entelegynae</taxon>
        <taxon>Araneoidea</taxon>
        <taxon>Nephilidae</taxon>
        <taxon>Trichonephila</taxon>
    </lineage>
</organism>
<accession>A0A8X6H6J3</accession>
<proteinExistence type="predicted"/>
<sequence>MRASGASKVARTARLEERTSENAFFEVEEERECMERESQIEKKKCKHKVPLNGLVCAQLDPRNFKKKIPFSRDSNHDYLSSSTEPIYLKFDVSFLLHYSLALTKTIY</sequence>